<gene>
    <name evidence="1" type="ordered locus">CJA_0514</name>
</gene>
<accession>B3PJ03</accession>
<proteinExistence type="predicted"/>
<keyword evidence="2" id="KW-1185">Reference proteome</keyword>
<name>B3PJ03_CELJU</name>
<evidence type="ECO:0000313" key="1">
    <source>
        <dbReference type="EMBL" id="ACE84858.1"/>
    </source>
</evidence>
<evidence type="ECO:0000313" key="2">
    <source>
        <dbReference type="Proteomes" id="UP000001036"/>
    </source>
</evidence>
<reference evidence="1 2" key="1">
    <citation type="journal article" date="2008" name="J. Bacteriol.">
        <title>Insights into plant cell wall degradation from the genome sequence of the soil bacterium Cellvibrio japonicus.</title>
        <authorList>
            <person name="Deboy R.T."/>
            <person name="Mongodin E.F."/>
            <person name="Fouts D.E."/>
            <person name="Tailford L.E."/>
            <person name="Khouri H."/>
            <person name="Emerson J.B."/>
            <person name="Mohamoud Y."/>
            <person name="Watkins K."/>
            <person name="Henrissat B."/>
            <person name="Gilbert H.J."/>
            <person name="Nelson K.E."/>
        </authorList>
    </citation>
    <scope>NUCLEOTIDE SEQUENCE [LARGE SCALE GENOMIC DNA]</scope>
    <source>
        <strain evidence="1 2">Ueda107</strain>
    </source>
</reference>
<organism evidence="1 2">
    <name type="scientific">Cellvibrio japonicus (strain Ueda107)</name>
    <name type="common">Pseudomonas fluorescens subsp. cellulosa</name>
    <dbReference type="NCBI Taxonomy" id="498211"/>
    <lineage>
        <taxon>Bacteria</taxon>
        <taxon>Pseudomonadati</taxon>
        <taxon>Pseudomonadota</taxon>
        <taxon>Gammaproteobacteria</taxon>
        <taxon>Cellvibrionales</taxon>
        <taxon>Cellvibrionaceae</taxon>
        <taxon>Cellvibrio</taxon>
    </lineage>
</organism>
<sequence length="34" mass="3771">MRSFTLPHSADTIGTSESTLLEVTDAKLYVFQPD</sequence>
<dbReference type="AlphaFoldDB" id="B3PJ03"/>
<dbReference type="Proteomes" id="UP000001036">
    <property type="component" value="Chromosome"/>
</dbReference>
<dbReference type="EMBL" id="CP000934">
    <property type="protein sequence ID" value="ACE84858.1"/>
    <property type="molecule type" value="Genomic_DNA"/>
</dbReference>
<dbReference type="KEGG" id="cja:CJA_0514"/>
<protein>
    <submittedName>
        <fullName evidence="1">Uncharacterized protein</fullName>
    </submittedName>
</protein>
<dbReference type="HOGENOM" id="CLU_3372800_0_0_6"/>